<dbReference type="InterPro" id="IPR036919">
    <property type="entry name" value="Ribo_uL30_ferredoxin-like_sf"/>
</dbReference>
<dbReference type="AlphaFoldDB" id="A0A1X2G4G1"/>
<comment type="caution">
    <text evidence="6">The sequence shown here is derived from an EMBL/GenBank/DDBJ whole genome shotgun (WGS) entry which is preliminary data.</text>
</comment>
<keyword evidence="3" id="KW-0687">Ribonucleoprotein</keyword>
<dbReference type="Proteomes" id="UP000242146">
    <property type="component" value="Unassembled WGS sequence"/>
</dbReference>
<proteinExistence type="inferred from homology"/>
<dbReference type="Gene3D" id="3.30.1390.20">
    <property type="entry name" value="Ribosomal protein L30, ferredoxin-like fold domain"/>
    <property type="match status" value="1"/>
</dbReference>
<organism evidence="6 7">
    <name type="scientific">Hesseltinella vesiculosa</name>
    <dbReference type="NCBI Taxonomy" id="101127"/>
    <lineage>
        <taxon>Eukaryota</taxon>
        <taxon>Fungi</taxon>
        <taxon>Fungi incertae sedis</taxon>
        <taxon>Mucoromycota</taxon>
        <taxon>Mucoromycotina</taxon>
        <taxon>Mucoromycetes</taxon>
        <taxon>Mucorales</taxon>
        <taxon>Cunninghamellaceae</taxon>
        <taxon>Hesseltinella</taxon>
    </lineage>
</organism>
<dbReference type="EMBL" id="MCGT01000047">
    <property type="protein sequence ID" value="ORX44580.1"/>
    <property type="molecule type" value="Genomic_DNA"/>
</dbReference>
<evidence type="ECO:0000256" key="3">
    <source>
        <dbReference type="ARBA" id="ARBA00023274"/>
    </source>
</evidence>
<dbReference type="OrthoDB" id="509901at2759"/>
<dbReference type="InterPro" id="IPR016082">
    <property type="entry name" value="Ribosomal_uL30_ferredoxin-like"/>
</dbReference>
<dbReference type="GO" id="GO:0006412">
    <property type="term" value="P:translation"/>
    <property type="evidence" value="ECO:0007669"/>
    <property type="project" value="InterPro"/>
</dbReference>
<dbReference type="GO" id="GO:0003735">
    <property type="term" value="F:structural constituent of ribosome"/>
    <property type="evidence" value="ECO:0007669"/>
    <property type="project" value="InterPro"/>
</dbReference>
<evidence type="ECO:0000256" key="2">
    <source>
        <dbReference type="ARBA" id="ARBA00022980"/>
    </source>
</evidence>
<sequence>MLQQRFFSATSSASKYYKITLRRSPIGLSKDHRASAQTLGLFKLHQTSYQPANASTAGTILKLKELLQVENVDSIPTKEQLQANKPDRGYQVIGKKI</sequence>
<keyword evidence="7" id="KW-1185">Reference proteome</keyword>
<dbReference type="Pfam" id="PF00327">
    <property type="entry name" value="Ribosomal_L30"/>
    <property type="match status" value="1"/>
</dbReference>
<dbReference type="InterPro" id="IPR005996">
    <property type="entry name" value="Ribosomal_uL30_bac-type"/>
</dbReference>
<protein>
    <recommendedName>
        <fullName evidence="4">Large ribosomal subunit protein uL30m</fullName>
    </recommendedName>
</protein>
<gene>
    <name evidence="6" type="ORF">DM01DRAFT_1312346</name>
</gene>
<evidence type="ECO:0000259" key="5">
    <source>
        <dbReference type="Pfam" id="PF00327"/>
    </source>
</evidence>
<keyword evidence="2" id="KW-0689">Ribosomal protein</keyword>
<accession>A0A1X2G4G1</accession>
<evidence type="ECO:0000256" key="4">
    <source>
        <dbReference type="ARBA" id="ARBA00035281"/>
    </source>
</evidence>
<dbReference type="CDD" id="cd01658">
    <property type="entry name" value="Ribosomal_L30"/>
    <property type="match status" value="1"/>
</dbReference>
<feature type="domain" description="Large ribosomal subunit protein uL30-like ferredoxin-like fold" evidence="5">
    <location>
        <begin position="17"/>
        <end position="66"/>
    </location>
</feature>
<name>A0A1X2G4G1_9FUNG</name>
<evidence type="ECO:0000313" key="6">
    <source>
        <dbReference type="EMBL" id="ORX44580.1"/>
    </source>
</evidence>
<dbReference type="STRING" id="101127.A0A1X2G4G1"/>
<dbReference type="GO" id="GO:0015934">
    <property type="term" value="C:large ribosomal subunit"/>
    <property type="evidence" value="ECO:0007669"/>
    <property type="project" value="InterPro"/>
</dbReference>
<reference evidence="6 7" key="1">
    <citation type="submission" date="2016-07" db="EMBL/GenBank/DDBJ databases">
        <title>Pervasive Adenine N6-methylation of Active Genes in Fungi.</title>
        <authorList>
            <consortium name="DOE Joint Genome Institute"/>
            <person name="Mondo S.J."/>
            <person name="Dannebaum R.O."/>
            <person name="Kuo R.C."/>
            <person name="Labutti K."/>
            <person name="Haridas S."/>
            <person name="Kuo A."/>
            <person name="Salamov A."/>
            <person name="Ahrendt S.R."/>
            <person name="Lipzen A."/>
            <person name="Sullivan W."/>
            <person name="Andreopoulos W.B."/>
            <person name="Clum A."/>
            <person name="Lindquist E."/>
            <person name="Daum C."/>
            <person name="Ramamoorthy G.K."/>
            <person name="Gryganskyi A."/>
            <person name="Culley D."/>
            <person name="Magnuson J.K."/>
            <person name="James T.Y."/>
            <person name="O'Malley M.A."/>
            <person name="Stajich J.E."/>
            <person name="Spatafora J.W."/>
            <person name="Visel A."/>
            <person name="Grigoriev I.V."/>
        </authorList>
    </citation>
    <scope>NUCLEOTIDE SEQUENCE [LARGE SCALE GENOMIC DNA]</scope>
    <source>
        <strain evidence="6 7">NRRL 3301</strain>
    </source>
</reference>
<evidence type="ECO:0000313" key="7">
    <source>
        <dbReference type="Proteomes" id="UP000242146"/>
    </source>
</evidence>
<comment type="similarity">
    <text evidence="1">Belongs to the universal ribosomal protein uL30 family.</text>
</comment>
<evidence type="ECO:0000256" key="1">
    <source>
        <dbReference type="ARBA" id="ARBA00007594"/>
    </source>
</evidence>
<dbReference type="SUPFAM" id="SSF55129">
    <property type="entry name" value="Ribosomal protein L30p/L7e"/>
    <property type="match status" value="1"/>
</dbReference>